<reference evidence="3" key="1">
    <citation type="submission" date="2023-07" db="EMBL/GenBank/DDBJ databases">
        <title>Thauera sp. CAU 1555 isolated from sand of Yaerae Beach.</title>
        <authorList>
            <person name="Kim W."/>
        </authorList>
    </citation>
    <scope>NUCLEOTIDE SEQUENCE [LARGE SCALE GENOMIC DNA]</scope>
    <source>
        <strain evidence="3">CAU 1555</strain>
    </source>
</reference>
<comment type="caution">
    <text evidence="2">The sequence shown here is derived from an EMBL/GenBank/DDBJ whole genome shotgun (WGS) entry which is preliminary data.</text>
</comment>
<accession>A0ABR9B879</accession>
<evidence type="ECO:0000256" key="1">
    <source>
        <dbReference type="SAM" id="MobiDB-lite"/>
    </source>
</evidence>
<protein>
    <submittedName>
        <fullName evidence="2">Uncharacterized protein</fullName>
    </submittedName>
</protein>
<evidence type="ECO:0000313" key="3">
    <source>
        <dbReference type="Proteomes" id="UP000603602"/>
    </source>
</evidence>
<name>A0ABR9B879_9RHOO</name>
<gene>
    <name evidence="2" type="ORF">IFO67_06575</name>
</gene>
<sequence>MTAIFAKTRKGQEEIEQRSGGLGPRARRLLILFDGKRPLDEVRALMPDPRLDETLDLLLQDGYVEQVGGAASAPELPVEASVEAEAPAAPVDPKQLEMARNFMLNSLRTFNGPYGNIDLMTRINDSRSASELHALVDDWFESISLTKMGKLRAVELKGRLLAVL</sequence>
<dbReference type="RefSeq" id="WP_187717321.1">
    <property type="nucleotide sequence ID" value="NZ_JACTAH010000001.1"/>
</dbReference>
<dbReference type="Proteomes" id="UP000603602">
    <property type="component" value="Unassembled WGS sequence"/>
</dbReference>
<organism evidence="2 3">
    <name type="scientific">Thauera sedimentorum</name>
    <dbReference type="NCBI Taxonomy" id="2767595"/>
    <lineage>
        <taxon>Bacteria</taxon>
        <taxon>Pseudomonadati</taxon>
        <taxon>Pseudomonadota</taxon>
        <taxon>Betaproteobacteria</taxon>
        <taxon>Rhodocyclales</taxon>
        <taxon>Zoogloeaceae</taxon>
        <taxon>Thauera</taxon>
    </lineage>
</organism>
<keyword evidence="3" id="KW-1185">Reference proteome</keyword>
<evidence type="ECO:0000313" key="2">
    <source>
        <dbReference type="EMBL" id="MBD8502545.1"/>
    </source>
</evidence>
<proteinExistence type="predicted"/>
<dbReference type="EMBL" id="JACYTO010000001">
    <property type="protein sequence ID" value="MBD8502545.1"/>
    <property type="molecule type" value="Genomic_DNA"/>
</dbReference>
<feature type="region of interest" description="Disordered" evidence="1">
    <location>
        <begin position="1"/>
        <end position="20"/>
    </location>
</feature>